<accession>A0A2K4ZIZ2</accession>
<dbReference type="RefSeq" id="WP_103240456.1">
    <property type="nucleotide sequence ID" value="NZ_CANRXC010000013.1"/>
</dbReference>
<evidence type="ECO:0000256" key="1">
    <source>
        <dbReference type="SAM" id="Phobius"/>
    </source>
</evidence>
<keyword evidence="1" id="KW-0812">Transmembrane</keyword>
<gene>
    <name evidence="2" type="ORF">AMURIS_03148</name>
</gene>
<feature type="transmembrane region" description="Helical" evidence="1">
    <location>
        <begin position="7"/>
        <end position="26"/>
    </location>
</feature>
<organism evidence="2 3">
    <name type="scientific">Acetatifactor muris</name>
    <dbReference type="NCBI Taxonomy" id="879566"/>
    <lineage>
        <taxon>Bacteria</taxon>
        <taxon>Bacillati</taxon>
        <taxon>Bacillota</taxon>
        <taxon>Clostridia</taxon>
        <taxon>Lachnospirales</taxon>
        <taxon>Lachnospiraceae</taxon>
        <taxon>Acetatifactor</taxon>
    </lineage>
</organism>
<keyword evidence="1" id="KW-1133">Transmembrane helix</keyword>
<name>A0A2K4ZIZ2_9FIRM</name>
<dbReference type="AlphaFoldDB" id="A0A2K4ZIZ2"/>
<proteinExistence type="predicted"/>
<feature type="transmembrane region" description="Helical" evidence="1">
    <location>
        <begin position="32"/>
        <end position="50"/>
    </location>
</feature>
<keyword evidence="1" id="KW-0472">Membrane</keyword>
<reference evidence="2 3" key="1">
    <citation type="submission" date="2018-01" db="EMBL/GenBank/DDBJ databases">
        <authorList>
            <person name="Gaut B.S."/>
            <person name="Morton B.R."/>
            <person name="Clegg M.T."/>
            <person name="Duvall M.R."/>
        </authorList>
    </citation>
    <scope>NUCLEOTIDE SEQUENCE [LARGE SCALE GENOMIC DNA]</scope>
    <source>
        <strain evidence="2">GP69</strain>
    </source>
</reference>
<dbReference type="Proteomes" id="UP000236311">
    <property type="component" value="Unassembled WGS sequence"/>
</dbReference>
<protein>
    <submittedName>
        <fullName evidence="2">Uncharacterized protein</fullName>
    </submittedName>
</protein>
<keyword evidence="3" id="KW-1185">Reference proteome</keyword>
<sequence length="62" mass="6531">MDKKRIICLTAGILFIAAGAVLLYMGMDNGDITIKIGGGAIIVGGLAFLMESTKKKNSNKED</sequence>
<dbReference type="EMBL" id="OFSM01000016">
    <property type="protein sequence ID" value="SOY30421.1"/>
    <property type="molecule type" value="Genomic_DNA"/>
</dbReference>
<evidence type="ECO:0000313" key="2">
    <source>
        <dbReference type="EMBL" id="SOY30421.1"/>
    </source>
</evidence>
<evidence type="ECO:0000313" key="3">
    <source>
        <dbReference type="Proteomes" id="UP000236311"/>
    </source>
</evidence>